<gene>
    <name evidence="7" type="ORF">HNR73_005499</name>
</gene>
<evidence type="ECO:0000313" key="8">
    <source>
        <dbReference type="Proteomes" id="UP000548476"/>
    </source>
</evidence>
<dbReference type="Gene3D" id="3.90.1150.10">
    <property type="entry name" value="Aspartate Aminotransferase, domain 1"/>
    <property type="match status" value="1"/>
</dbReference>
<dbReference type="PANTHER" id="PTHR43586:SF8">
    <property type="entry name" value="CYSTEINE DESULFURASE 1, CHLOROPLASTIC"/>
    <property type="match status" value="1"/>
</dbReference>
<comment type="similarity">
    <text evidence="2">Belongs to the class-V pyridoxal-phosphate-dependent aminotransferase family. Csd subfamily.</text>
</comment>
<keyword evidence="7" id="KW-0456">Lyase</keyword>
<evidence type="ECO:0000259" key="6">
    <source>
        <dbReference type="Pfam" id="PF00266"/>
    </source>
</evidence>
<evidence type="ECO:0000256" key="5">
    <source>
        <dbReference type="RuleBase" id="RU004504"/>
    </source>
</evidence>
<dbReference type="Proteomes" id="UP000548476">
    <property type="component" value="Unassembled WGS sequence"/>
</dbReference>
<dbReference type="AlphaFoldDB" id="A0A841FJX1"/>
<evidence type="ECO:0000256" key="4">
    <source>
        <dbReference type="ARBA" id="ARBA00050776"/>
    </source>
</evidence>
<dbReference type="GO" id="GO:0031071">
    <property type="term" value="F:cysteine desulfurase activity"/>
    <property type="evidence" value="ECO:0007669"/>
    <property type="project" value="UniProtKB-EC"/>
</dbReference>
<protein>
    <submittedName>
        <fullName evidence="7">Selenocysteine lyase/cysteine desulfurase</fullName>
    </submittedName>
</protein>
<name>A0A841FJX1_9ACTN</name>
<dbReference type="GO" id="GO:0016829">
    <property type="term" value="F:lyase activity"/>
    <property type="evidence" value="ECO:0007669"/>
    <property type="project" value="UniProtKB-KW"/>
</dbReference>
<dbReference type="PROSITE" id="PS00595">
    <property type="entry name" value="AA_TRANSFER_CLASS_5"/>
    <property type="match status" value="1"/>
</dbReference>
<keyword evidence="3" id="KW-0663">Pyridoxal phosphate</keyword>
<sequence length="458" mass="47829">MTSTVVPSSQFATPSRPIPVVEAPEVPLVTGGSVRYANFDHAASTPCLRAAADAVAELLPRYASVHRGAGYLSAECTRAYESARRTIARFVNARPDDAIVFTRNTTDSLNLLARALPEDATVIAFDSEHHANLLPWKRLIRLPAPDSASTAVRSVDDALKVVANDGPVLVAVTGASNVTGELFPIAEITVLAHRYGARVALDAAQLVPHRTVDVTALGVDYIAFSGHKLYAPFGTGVLIGRSDWLDAAPPYLAGGGASAHVGDATNDVRWQTGAARHEGGSPNVVGAVALAAVCETLEQADRAALTAWEETLRTRLADGLAAVAGVRQLHVFGADSPRVGTVAFTVDGYPADLVAAVLSAEHGIGVRDGLFCAHPLTRRLLTEAGVAPTHSVGAGCGTDGRPQRVATAVRASIGLGTDIDDVDRLIAAVERLATEGPRWNYSLVDGRPGPVPDPREAA</sequence>
<reference evidence="7 8" key="1">
    <citation type="submission" date="2020-08" db="EMBL/GenBank/DDBJ databases">
        <title>Genomic Encyclopedia of Type Strains, Phase IV (KMG-IV): sequencing the most valuable type-strain genomes for metagenomic binning, comparative biology and taxonomic classification.</title>
        <authorList>
            <person name="Goeker M."/>
        </authorList>
    </citation>
    <scope>NUCLEOTIDE SEQUENCE [LARGE SCALE GENOMIC DNA]</scope>
    <source>
        <strain evidence="7 8">YIM 65646</strain>
    </source>
</reference>
<proteinExistence type="inferred from homology"/>
<comment type="cofactor">
    <cofactor evidence="1 5">
        <name>pyridoxal 5'-phosphate</name>
        <dbReference type="ChEBI" id="CHEBI:597326"/>
    </cofactor>
</comment>
<organism evidence="7 8">
    <name type="scientific">Phytomonospora endophytica</name>
    <dbReference type="NCBI Taxonomy" id="714109"/>
    <lineage>
        <taxon>Bacteria</taxon>
        <taxon>Bacillati</taxon>
        <taxon>Actinomycetota</taxon>
        <taxon>Actinomycetes</taxon>
        <taxon>Micromonosporales</taxon>
        <taxon>Micromonosporaceae</taxon>
        <taxon>Phytomonospora</taxon>
    </lineage>
</organism>
<dbReference type="InterPro" id="IPR020578">
    <property type="entry name" value="Aminotrans_V_PyrdxlP_BS"/>
</dbReference>
<dbReference type="InterPro" id="IPR015424">
    <property type="entry name" value="PyrdxlP-dep_Trfase"/>
</dbReference>
<dbReference type="InterPro" id="IPR015421">
    <property type="entry name" value="PyrdxlP-dep_Trfase_major"/>
</dbReference>
<feature type="domain" description="Aminotransferase class V" evidence="6">
    <location>
        <begin position="39"/>
        <end position="425"/>
    </location>
</feature>
<dbReference type="Pfam" id="PF00266">
    <property type="entry name" value="Aminotran_5"/>
    <property type="match status" value="1"/>
</dbReference>
<dbReference type="Gene3D" id="3.40.640.10">
    <property type="entry name" value="Type I PLP-dependent aspartate aminotransferase-like (Major domain)"/>
    <property type="match status" value="1"/>
</dbReference>
<accession>A0A841FJX1</accession>
<dbReference type="InterPro" id="IPR000192">
    <property type="entry name" value="Aminotrans_V_dom"/>
</dbReference>
<comment type="caution">
    <text evidence="7">The sequence shown here is derived from an EMBL/GenBank/DDBJ whole genome shotgun (WGS) entry which is preliminary data.</text>
</comment>
<dbReference type="EMBL" id="JACHGT010000013">
    <property type="protein sequence ID" value="MBB6037621.1"/>
    <property type="molecule type" value="Genomic_DNA"/>
</dbReference>
<dbReference type="InterPro" id="IPR015422">
    <property type="entry name" value="PyrdxlP-dep_Trfase_small"/>
</dbReference>
<evidence type="ECO:0000256" key="1">
    <source>
        <dbReference type="ARBA" id="ARBA00001933"/>
    </source>
</evidence>
<evidence type="ECO:0000313" key="7">
    <source>
        <dbReference type="EMBL" id="MBB6037621.1"/>
    </source>
</evidence>
<evidence type="ECO:0000256" key="3">
    <source>
        <dbReference type="ARBA" id="ARBA00022898"/>
    </source>
</evidence>
<evidence type="ECO:0000256" key="2">
    <source>
        <dbReference type="ARBA" id="ARBA00010447"/>
    </source>
</evidence>
<comment type="catalytic activity">
    <reaction evidence="4">
        <text>(sulfur carrier)-H + L-cysteine = (sulfur carrier)-SH + L-alanine</text>
        <dbReference type="Rhea" id="RHEA:43892"/>
        <dbReference type="Rhea" id="RHEA-COMP:14737"/>
        <dbReference type="Rhea" id="RHEA-COMP:14739"/>
        <dbReference type="ChEBI" id="CHEBI:29917"/>
        <dbReference type="ChEBI" id="CHEBI:35235"/>
        <dbReference type="ChEBI" id="CHEBI:57972"/>
        <dbReference type="ChEBI" id="CHEBI:64428"/>
        <dbReference type="EC" id="2.8.1.7"/>
    </reaction>
</comment>
<keyword evidence="8" id="KW-1185">Reference proteome</keyword>
<dbReference type="PANTHER" id="PTHR43586">
    <property type="entry name" value="CYSTEINE DESULFURASE"/>
    <property type="match status" value="1"/>
</dbReference>
<dbReference type="SUPFAM" id="SSF53383">
    <property type="entry name" value="PLP-dependent transferases"/>
    <property type="match status" value="1"/>
</dbReference>